<dbReference type="GO" id="GO:0019432">
    <property type="term" value="P:triglyceride biosynthetic process"/>
    <property type="evidence" value="ECO:0007669"/>
    <property type="project" value="TreeGrafter"/>
</dbReference>
<dbReference type="GeneTree" id="ENSGT01030000234582"/>
<dbReference type="EC" id="2.3.1.-" evidence="11"/>
<keyword evidence="9 11" id="KW-0472">Membrane</keyword>
<keyword evidence="6 11" id="KW-0256">Endoplasmic reticulum</keyword>
<evidence type="ECO:0000256" key="10">
    <source>
        <dbReference type="ARBA" id="ARBA00023315"/>
    </source>
</evidence>
<dbReference type="CDD" id="cd07987">
    <property type="entry name" value="LPLAT_MGAT-like"/>
    <property type="match status" value="1"/>
</dbReference>
<dbReference type="Pfam" id="PF03982">
    <property type="entry name" value="DAGAT"/>
    <property type="match status" value="1"/>
</dbReference>
<dbReference type="GO" id="GO:0006651">
    <property type="term" value="P:diacylglycerol biosynthetic process"/>
    <property type="evidence" value="ECO:0007669"/>
    <property type="project" value="TreeGrafter"/>
</dbReference>
<evidence type="ECO:0000256" key="7">
    <source>
        <dbReference type="ARBA" id="ARBA00022989"/>
    </source>
</evidence>
<dbReference type="PANTHER" id="PTHR12317:SF74">
    <property type="entry name" value="2-ACYLGLYCEROL O-ACYLTRANSFERASE 2"/>
    <property type="match status" value="1"/>
</dbReference>
<dbReference type="GO" id="GO:0003846">
    <property type="term" value="F:2-acylglycerol O-acyltransferase activity"/>
    <property type="evidence" value="ECO:0007669"/>
    <property type="project" value="TreeGrafter"/>
</dbReference>
<evidence type="ECO:0000256" key="9">
    <source>
        <dbReference type="ARBA" id="ARBA00023136"/>
    </source>
</evidence>
<keyword evidence="8" id="KW-0443">Lipid metabolism</keyword>
<proteinExistence type="inferred from homology"/>
<evidence type="ECO:0000313" key="12">
    <source>
        <dbReference type="Ensembl" id="ENSBIXP00005030779.1"/>
    </source>
</evidence>
<keyword evidence="5 11" id="KW-0812">Transmembrane</keyword>
<keyword evidence="3" id="KW-0444">Lipid biosynthesis</keyword>
<comment type="caution">
    <text evidence="11">Lacks conserved residue(s) required for the propagation of feature annotation.</text>
</comment>
<dbReference type="AlphaFoldDB" id="A0A4W2HKV2"/>
<evidence type="ECO:0000256" key="6">
    <source>
        <dbReference type="ARBA" id="ARBA00022824"/>
    </source>
</evidence>
<keyword evidence="7 11" id="KW-1133">Transmembrane helix</keyword>
<keyword evidence="4 11" id="KW-0808">Transferase</keyword>
<evidence type="ECO:0000313" key="13">
    <source>
        <dbReference type="Proteomes" id="UP000429181"/>
    </source>
</evidence>
<evidence type="ECO:0000256" key="4">
    <source>
        <dbReference type="ARBA" id="ARBA00022679"/>
    </source>
</evidence>
<reference evidence="12 13" key="1">
    <citation type="submission" date="2018-11" db="EMBL/GenBank/DDBJ databases">
        <title>Haplotype-resolved cattle genomes.</title>
        <authorList>
            <person name="Low W.Y."/>
            <person name="Tearle R."/>
            <person name="Bickhart D.M."/>
            <person name="Rosen B.D."/>
            <person name="Koren S."/>
            <person name="Rhie A."/>
            <person name="Hiendleder S."/>
            <person name="Phillippy A.M."/>
            <person name="Smith T.P.L."/>
            <person name="Williams J.L."/>
        </authorList>
    </citation>
    <scope>NUCLEOTIDE SEQUENCE [LARGE SCALE GENOMIC DNA]</scope>
</reference>
<dbReference type="GO" id="GO:0004144">
    <property type="term" value="F:diacylglycerol O-acyltransferase activity"/>
    <property type="evidence" value="ECO:0007669"/>
    <property type="project" value="TreeGrafter"/>
</dbReference>
<evidence type="ECO:0000256" key="5">
    <source>
        <dbReference type="ARBA" id="ARBA00022692"/>
    </source>
</evidence>
<sequence length="322" mass="36513">MVEFAPLSVPLERRLQTFAVLQLIFSYLALYLVCYIVFIGLLFTRFWMISILYAIWWYLDRATPRRGGRQSALLRGATIWKYVKDYFPISLVKTAELDPSRNYLAGFHPHGVLATGAFANLCTEGTGFSSVFPGIRSHLMLMYCCFWVPVFRDYAMSTGLVSSDEESAVQILSRKRGGNLLSIVVGGVQESLNARPGAYKLVLRNRKGFIRLALTHGADLVPIFSFGENDIYDQVENSPGTWLRWFQDRLHKSTKCSIPLFYGRGVFQYSFGLMPYRRPITTVGEPRPGLGGEGLLCKRPGLVLQGDLDIEQYTLDFVEHKF</sequence>
<dbReference type="Proteomes" id="UP000429181">
    <property type="component" value="Chromosome 15"/>
</dbReference>
<dbReference type="Ensembl" id="ENSBIXT00005006809.1">
    <property type="protein sequence ID" value="ENSBIXP00005030779.1"/>
    <property type="gene ID" value="ENSBIXG00005010950.1"/>
</dbReference>
<gene>
    <name evidence="12" type="primary">LOC113904720</name>
</gene>
<evidence type="ECO:0000256" key="8">
    <source>
        <dbReference type="ARBA" id="ARBA00023098"/>
    </source>
</evidence>
<dbReference type="PANTHER" id="PTHR12317">
    <property type="entry name" value="DIACYLGLYCEROL O-ACYLTRANSFERASE"/>
    <property type="match status" value="1"/>
</dbReference>
<dbReference type="InterPro" id="IPR007130">
    <property type="entry name" value="DAGAT"/>
</dbReference>
<accession>A0A4W2HKV2</accession>
<reference evidence="12" key="2">
    <citation type="submission" date="2025-08" db="UniProtKB">
        <authorList>
            <consortium name="Ensembl"/>
        </authorList>
    </citation>
    <scope>IDENTIFICATION</scope>
</reference>
<evidence type="ECO:0000256" key="2">
    <source>
        <dbReference type="ARBA" id="ARBA00005420"/>
    </source>
</evidence>
<keyword evidence="10" id="KW-0012">Acyltransferase</keyword>
<feature type="transmembrane region" description="Helical" evidence="11">
    <location>
        <begin position="28"/>
        <end position="59"/>
    </location>
</feature>
<name>A0A4W2HKV2_BOBOX</name>
<organism evidence="12 13">
    <name type="scientific">Bos indicus x Bos taurus</name>
    <name type="common">Hybrid cattle</name>
    <dbReference type="NCBI Taxonomy" id="30522"/>
    <lineage>
        <taxon>Eukaryota</taxon>
        <taxon>Metazoa</taxon>
        <taxon>Chordata</taxon>
        <taxon>Craniata</taxon>
        <taxon>Vertebrata</taxon>
        <taxon>Euteleostomi</taxon>
        <taxon>Mammalia</taxon>
        <taxon>Eutheria</taxon>
        <taxon>Laurasiatheria</taxon>
        <taxon>Artiodactyla</taxon>
        <taxon>Ruminantia</taxon>
        <taxon>Pecora</taxon>
        <taxon>Bovidae</taxon>
        <taxon>Bovinae</taxon>
        <taxon>Bos</taxon>
    </lineage>
</organism>
<evidence type="ECO:0000256" key="1">
    <source>
        <dbReference type="ARBA" id="ARBA00004477"/>
    </source>
</evidence>
<evidence type="ECO:0000256" key="11">
    <source>
        <dbReference type="RuleBase" id="RU367023"/>
    </source>
</evidence>
<dbReference type="GO" id="GO:0005789">
    <property type="term" value="C:endoplasmic reticulum membrane"/>
    <property type="evidence" value="ECO:0007669"/>
    <property type="project" value="UniProtKB-SubCell"/>
</dbReference>
<protein>
    <recommendedName>
        <fullName evidence="11">Acyltransferase</fullName>
        <ecNumber evidence="11">2.3.1.-</ecNumber>
    </recommendedName>
</protein>
<comment type="similarity">
    <text evidence="2 11">Belongs to the diacylglycerol acyltransferase family.</text>
</comment>
<evidence type="ECO:0000256" key="3">
    <source>
        <dbReference type="ARBA" id="ARBA00022516"/>
    </source>
</evidence>
<comment type="subcellular location">
    <subcellularLocation>
        <location evidence="1 11">Endoplasmic reticulum membrane</location>
        <topology evidence="1 11">Multi-pass membrane protein</topology>
    </subcellularLocation>
</comment>